<comment type="subcellular location">
    <subcellularLocation>
        <location evidence="1">Cell membrane</location>
        <topology evidence="1">Multi-pass membrane protein</topology>
    </subcellularLocation>
</comment>
<name>A0A9D1DF55_9FIRM</name>
<dbReference type="Pfam" id="PF03547">
    <property type="entry name" value="Mem_trans"/>
    <property type="match status" value="1"/>
</dbReference>
<evidence type="ECO:0000256" key="4">
    <source>
        <dbReference type="ARBA" id="ARBA00022475"/>
    </source>
</evidence>
<keyword evidence="4" id="KW-1003">Cell membrane</keyword>
<evidence type="ECO:0000313" key="10">
    <source>
        <dbReference type="Proteomes" id="UP000824242"/>
    </source>
</evidence>
<keyword evidence="6 8" id="KW-1133">Transmembrane helix</keyword>
<dbReference type="EMBL" id="DVGZ01000110">
    <property type="protein sequence ID" value="HIR48015.1"/>
    <property type="molecule type" value="Genomic_DNA"/>
</dbReference>
<evidence type="ECO:0000256" key="5">
    <source>
        <dbReference type="ARBA" id="ARBA00022692"/>
    </source>
</evidence>
<reference evidence="9" key="1">
    <citation type="submission" date="2020-10" db="EMBL/GenBank/DDBJ databases">
        <authorList>
            <person name="Gilroy R."/>
        </authorList>
    </citation>
    <scope>NUCLEOTIDE SEQUENCE</scope>
    <source>
        <strain evidence="9">ChiSxjej1B13-7958</strain>
    </source>
</reference>
<evidence type="ECO:0000256" key="2">
    <source>
        <dbReference type="ARBA" id="ARBA00010145"/>
    </source>
</evidence>
<dbReference type="GO" id="GO:0005886">
    <property type="term" value="C:plasma membrane"/>
    <property type="evidence" value="ECO:0007669"/>
    <property type="project" value="UniProtKB-SubCell"/>
</dbReference>
<dbReference type="Gene3D" id="1.20.1530.20">
    <property type="match status" value="1"/>
</dbReference>
<evidence type="ECO:0000256" key="7">
    <source>
        <dbReference type="ARBA" id="ARBA00023136"/>
    </source>
</evidence>
<feature type="transmembrane region" description="Helical" evidence="8">
    <location>
        <begin position="171"/>
        <end position="190"/>
    </location>
</feature>
<proteinExistence type="inferred from homology"/>
<feature type="transmembrane region" description="Helical" evidence="8">
    <location>
        <begin position="288"/>
        <end position="307"/>
    </location>
</feature>
<accession>A0A9D1DF55</accession>
<dbReference type="Proteomes" id="UP000824242">
    <property type="component" value="Unassembled WGS sequence"/>
</dbReference>
<dbReference type="GO" id="GO:0055085">
    <property type="term" value="P:transmembrane transport"/>
    <property type="evidence" value="ECO:0007669"/>
    <property type="project" value="InterPro"/>
</dbReference>
<organism evidence="9 10">
    <name type="scientific">Candidatus Caccousia avicola</name>
    <dbReference type="NCBI Taxonomy" id="2840721"/>
    <lineage>
        <taxon>Bacteria</taxon>
        <taxon>Bacillati</taxon>
        <taxon>Bacillota</taxon>
        <taxon>Clostridia</taxon>
        <taxon>Eubacteriales</taxon>
        <taxon>Oscillospiraceae</taxon>
        <taxon>Oscillospiraceae incertae sedis</taxon>
        <taxon>Candidatus Caccousia</taxon>
    </lineage>
</organism>
<evidence type="ECO:0000256" key="1">
    <source>
        <dbReference type="ARBA" id="ARBA00004651"/>
    </source>
</evidence>
<evidence type="ECO:0000256" key="6">
    <source>
        <dbReference type="ARBA" id="ARBA00022989"/>
    </source>
</evidence>
<keyword evidence="5 8" id="KW-0812">Transmembrane</keyword>
<feature type="transmembrane region" description="Helical" evidence="8">
    <location>
        <begin position="68"/>
        <end position="91"/>
    </location>
</feature>
<keyword evidence="7 8" id="KW-0472">Membrane</keyword>
<dbReference type="PANTHER" id="PTHR36838:SF4">
    <property type="entry name" value="AUXIN EFFLUX CARRIER FAMILY PROTEIN"/>
    <property type="match status" value="1"/>
</dbReference>
<feature type="transmembrane region" description="Helical" evidence="8">
    <location>
        <begin position="228"/>
        <end position="251"/>
    </location>
</feature>
<reference evidence="9" key="2">
    <citation type="journal article" date="2021" name="PeerJ">
        <title>Extensive microbial diversity within the chicken gut microbiome revealed by metagenomics and culture.</title>
        <authorList>
            <person name="Gilroy R."/>
            <person name="Ravi A."/>
            <person name="Getino M."/>
            <person name="Pursley I."/>
            <person name="Horton D.L."/>
            <person name="Alikhan N.F."/>
            <person name="Baker D."/>
            <person name="Gharbi K."/>
            <person name="Hall N."/>
            <person name="Watson M."/>
            <person name="Adriaenssens E.M."/>
            <person name="Foster-Nyarko E."/>
            <person name="Jarju S."/>
            <person name="Secka A."/>
            <person name="Antonio M."/>
            <person name="Oren A."/>
            <person name="Chaudhuri R.R."/>
            <person name="La Ragione R."/>
            <person name="Hildebrand F."/>
            <person name="Pallen M.J."/>
        </authorList>
    </citation>
    <scope>NUCLEOTIDE SEQUENCE</scope>
    <source>
        <strain evidence="9">ChiSxjej1B13-7958</strain>
    </source>
</reference>
<comment type="similarity">
    <text evidence="2">Belongs to the auxin efflux carrier (TC 2.A.69) family.</text>
</comment>
<feature type="transmembrane region" description="Helical" evidence="8">
    <location>
        <begin position="6"/>
        <end position="25"/>
    </location>
</feature>
<sequence length="314" mass="33819">MENFLFSVNATFPIFLVMLAGWLLRHFGMLTQPFVDVANKFNFYVTLPILLFTEISTMSLSESFDPAFFFYCMGATFVGIVLIWVLAVILVKDKKMLGAFVQGCYRGSPAVMGVAFVMNMYGNAGASPLMIVASVPLFNIFAVLILTIHGDGGGFHPAQLKKALLGVCKNPILLGILAGLLFSVTGWKFPTLIDKTLGYFADMSTPIALIAIGAGVRIGEAFARWKPTLIAAFVKLIALPGVFLTLAVVLGFHGDQLVALLAMLGLATTPSAYIMAKNMKNDDVLTSGIIVVTTLLSSVTVTGWIFLLRSLGKI</sequence>
<dbReference type="PANTHER" id="PTHR36838">
    <property type="entry name" value="AUXIN EFFLUX CARRIER FAMILY PROTEIN"/>
    <property type="match status" value="1"/>
</dbReference>
<protein>
    <submittedName>
        <fullName evidence="9">AEC family transporter</fullName>
    </submittedName>
</protein>
<gene>
    <name evidence="9" type="ORF">IAB89_10260</name>
</gene>
<dbReference type="InterPro" id="IPR038770">
    <property type="entry name" value="Na+/solute_symporter_sf"/>
</dbReference>
<comment type="caution">
    <text evidence="9">The sequence shown here is derived from an EMBL/GenBank/DDBJ whole genome shotgun (WGS) entry which is preliminary data.</text>
</comment>
<dbReference type="AlphaFoldDB" id="A0A9D1DF55"/>
<keyword evidence="3" id="KW-0813">Transport</keyword>
<feature type="transmembrane region" description="Helical" evidence="8">
    <location>
        <begin position="257"/>
        <end position="276"/>
    </location>
</feature>
<evidence type="ECO:0000313" key="9">
    <source>
        <dbReference type="EMBL" id="HIR48015.1"/>
    </source>
</evidence>
<feature type="transmembrane region" description="Helical" evidence="8">
    <location>
        <begin position="128"/>
        <end position="150"/>
    </location>
</feature>
<evidence type="ECO:0000256" key="8">
    <source>
        <dbReference type="SAM" id="Phobius"/>
    </source>
</evidence>
<evidence type="ECO:0000256" key="3">
    <source>
        <dbReference type="ARBA" id="ARBA00022448"/>
    </source>
</evidence>
<dbReference type="InterPro" id="IPR004776">
    <property type="entry name" value="Mem_transp_PIN-like"/>
</dbReference>
<feature type="transmembrane region" description="Helical" evidence="8">
    <location>
        <begin position="196"/>
        <end position="216"/>
    </location>
</feature>